<organism evidence="4 5">
    <name type="scientific">Riemerella anatipestifer</name>
    <name type="common">Moraxella anatipestifer</name>
    <dbReference type="NCBI Taxonomy" id="34085"/>
    <lineage>
        <taxon>Bacteria</taxon>
        <taxon>Pseudomonadati</taxon>
        <taxon>Bacteroidota</taxon>
        <taxon>Flavobacteriia</taxon>
        <taxon>Flavobacteriales</taxon>
        <taxon>Weeksellaceae</taxon>
        <taxon>Riemerella</taxon>
    </lineage>
</organism>
<feature type="transmembrane region" description="Helical" evidence="2">
    <location>
        <begin position="74"/>
        <end position="96"/>
    </location>
</feature>
<dbReference type="Proteomes" id="UP001207440">
    <property type="component" value="Unassembled WGS sequence"/>
</dbReference>
<dbReference type="InterPro" id="IPR036259">
    <property type="entry name" value="MFS_trans_sf"/>
</dbReference>
<gene>
    <name evidence="4" type="ORF">OKE68_05905</name>
</gene>
<dbReference type="InterPro" id="IPR010559">
    <property type="entry name" value="Sig_transdc_His_kin_internal"/>
</dbReference>
<evidence type="ECO:0000313" key="4">
    <source>
        <dbReference type="EMBL" id="MCW0523849.1"/>
    </source>
</evidence>
<sequence>MKTFSFKNIRTLFIVSVLSALFFFLITSSEKTIRNFFISWAISLVYTFGYGLCNGLMNEQLNEKYNWNTHTKPRLIIGLIATVILNTLITYLLNYISFVQLRGVPTEDFFSKKYGFINWFWINFALLISSLYHVYYFMKALQQSTQEKIEVQEQLAKASEAQFQSLKTQLDPHFLFNSLNVLTALIEENPPKAQKFTEDMSKIYRYVLEQRDKKTVSVAEEISFAKTYAELLKTRFEDSVNFSFDINPNFENHLVVPLSLQLLLENVIKHNFATIQKPLNIKVYTTSYYLMVENNLQAREMPAGSTGVGLKNIQQRYALLTHKEVNIIKNENIFRVEIPLI</sequence>
<accession>A0AAP3ANM4</accession>
<comment type="caution">
    <text evidence="4">The sequence shown here is derived from an EMBL/GenBank/DDBJ whole genome shotgun (WGS) entry which is preliminary data.</text>
</comment>
<dbReference type="PANTHER" id="PTHR34220:SF7">
    <property type="entry name" value="SENSOR HISTIDINE KINASE YPDA"/>
    <property type="match status" value="1"/>
</dbReference>
<protein>
    <submittedName>
        <fullName evidence="4">Histidine kinase</fullName>
    </submittedName>
</protein>
<dbReference type="InterPro" id="IPR036890">
    <property type="entry name" value="HATPase_C_sf"/>
</dbReference>
<dbReference type="InterPro" id="IPR050640">
    <property type="entry name" value="Bact_2-comp_sensor_kinase"/>
</dbReference>
<dbReference type="GO" id="GO:0016020">
    <property type="term" value="C:membrane"/>
    <property type="evidence" value="ECO:0007669"/>
    <property type="project" value="InterPro"/>
</dbReference>
<dbReference type="AlphaFoldDB" id="A0AAP3ANM4"/>
<keyword evidence="4" id="KW-0808">Transferase</keyword>
<feature type="domain" description="Signal transduction histidine kinase internal region" evidence="3">
    <location>
        <begin position="161"/>
        <end position="239"/>
    </location>
</feature>
<evidence type="ECO:0000256" key="1">
    <source>
        <dbReference type="SAM" id="Coils"/>
    </source>
</evidence>
<keyword evidence="2" id="KW-0472">Membrane</keyword>
<evidence type="ECO:0000313" key="5">
    <source>
        <dbReference type="Proteomes" id="UP001207440"/>
    </source>
</evidence>
<proteinExistence type="predicted"/>
<reference evidence="4" key="1">
    <citation type="submission" date="2022-10" db="EMBL/GenBank/DDBJ databases">
        <title>Sifting through the core-genome to identify putative cross-protective antigens against Riemerella anatipestifer.</title>
        <authorList>
            <person name="Zheng X."/>
            <person name="Zhang W."/>
        </authorList>
    </citation>
    <scope>NUCLEOTIDE SEQUENCE</scope>
    <source>
        <strain evidence="4">ZWRA178</strain>
    </source>
</reference>
<feature type="transmembrane region" description="Helical" evidence="2">
    <location>
        <begin position="116"/>
        <end position="138"/>
    </location>
</feature>
<feature type="coiled-coil region" evidence="1">
    <location>
        <begin position="141"/>
        <end position="169"/>
    </location>
</feature>
<keyword evidence="4" id="KW-0418">Kinase</keyword>
<dbReference type="RefSeq" id="WP_154469053.1">
    <property type="nucleotide sequence ID" value="NZ_CP081925.1"/>
</dbReference>
<dbReference type="SUPFAM" id="SSF103473">
    <property type="entry name" value="MFS general substrate transporter"/>
    <property type="match status" value="1"/>
</dbReference>
<keyword evidence="2" id="KW-0812">Transmembrane</keyword>
<evidence type="ECO:0000256" key="2">
    <source>
        <dbReference type="SAM" id="Phobius"/>
    </source>
</evidence>
<dbReference type="Pfam" id="PF06580">
    <property type="entry name" value="His_kinase"/>
    <property type="match status" value="1"/>
</dbReference>
<dbReference type="EMBL" id="JAOZYT010000030">
    <property type="protein sequence ID" value="MCW0523849.1"/>
    <property type="molecule type" value="Genomic_DNA"/>
</dbReference>
<feature type="transmembrane region" description="Helical" evidence="2">
    <location>
        <begin position="35"/>
        <end position="53"/>
    </location>
</feature>
<evidence type="ECO:0000259" key="3">
    <source>
        <dbReference type="Pfam" id="PF06580"/>
    </source>
</evidence>
<dbReference type="Gene3D" id="3.30.565.10">
    <property type="entry name" value="Histidine kinase-like ATPase, C-terminal domain"/>
    <property type="match status" value="1"/>
</dbReference>
<keyword evidence="2" id="KW-1133">Transmembrane helix</keyword>
<dbReference type="PANTHER" id="PTHR34220">
    <property type="entry name" value="SENSOR HISTIDINE KINASE YPDA"/>
    <property type="match status" value="1"/>
</dbReference>
<name>A0AAP3ANM4_RIEAN</name>
<feature type="transmembrane region" description="Helical" evidence="2">
    <location>
        <begin position="12"/>
        <end position="29"/>
    </location>
</feature>
<dbReference type="GO" id="GO:0000155">
    <property type="term" value="F:phosphorelay sensor kinase activity"/>
    <property type="evidence" value="ECO:0007669"/>
    <property type="project" value="InterPro"/>
</dbReference>
<keyword evidence="1" id="KW-0175">Coiled coil</keyword>